<evidence type="ECO:0000256" key="1">
    <source>
        <dbReference type="ARBA" id="ARBA00009437"/>
    </source>
</evidence>
<protein>
    <submittedName>
        <fullName evidence="6">LysR family transcriptional regulator</fullName>
    </submittedName>
</protein>
<dbReference type="GO" id="GO:0006351">
    <property type="term" value="P:DNA-templated transcription"/>
    <property type="evidence" value="ECO:0007669"/>
    <property type="project" value="TreeGrafter"/>
</dbReference>
<keyword evidence="2" id="KW-0805">Transcription regulation</keyword>
<reference evidence="6" key="1">
    <citation type="submission" date="2022-06" db="EMBL/GenBank/DDBJ databases">
        <title>Physiological and biochemical characterization and genomic elucidation of a strain of the genus Ensifer adhaerens M8 that combines arsenic oxidation and chromium reduction.</title>
        <authorList>
            <person name="Li X."/>
            <person name="Yu c."/>
        </authorList>
    </citation>
    <scope>NUCLEOTIDE SEQUENCE</scope>
    <source>
        <strain evidence="6">M8</strain>
        <plasmid evidence="6">pA</plasmid>
    </source>
</reference>
<evidence type="ECO:0000256" key="4">
    <source>
        <dbReference type="ARBA" id="ARBA00023163"/>
    </source>
</evidence>
<dbReference type="SUPFAM" id="SSF53850">
    <property type="entry name" value="Periplasmic binding protein-like II"/>
    <property type="match status" value="1"/>
</dbReference>
<keyword evidence="6" id="KW-0614">Plasmid</keyword>
<dbReference type="GO" id="GO:0043565">
    <property type="term" value="F:sequence-specific DNA binding"/>
    <property type="evidence" value="ECO:0007669"/>
    <property type="project" value="TreeGrafter"/>
</dbReference>
<dbReference type="AlphaFoldDB" id="A0A9Q9DDB7"/>
<dbReference type="PANTHER" id="PTHR30537:SF3">
    <property type="entry name" value="TRANSCRIPTIONAL REGULATORY PROTEIN"/>
    <property type="match status" value="1"/>
</dbReference>
<dbReference type="GO" id="GO:0003700">
    <property type="term" value="F:DNA-binding transcription factor activity"/>
    <property type="evidence" value="ECO:0007669"/>
    <property type="project" value="InterPro"/>
</dbReference>
<dbReference type="Gene3D" id="3.40.190.290">
    <property type="match status" value="1"/>
</dbReference>
<dbReference type="Gene3D" id="1.10.10.10">
    <property type="entry name" value="Winged helix-like DNA-binding domain superfamily/Winged helix DNA-binding domain"/>
    <property type="match status" value="1"/>
</dbReference>
<dbReference type="SUPFAM" id="SSF46785">
    <property type="entry name" value="Winged helix' DNA-binding domain"/>
    <property type="match status" value="1"/>
</dbReference>
<dbReference type="Pfam" id="PF00126">
    <property type="entry name" value="HTH_1"/>
    <property type="match status" value="1"/>
</dbReference>
<dbReference type="PROSITE" id="PS50931">
    <property type="entry name" value="HTH_LYSR"/>
    <property type="match status" value="1"/>
</dbReference>
<dbReference type="EMBL" id="CP098808">
    <property type="protein sequence ID" value="USJ26857.1"/>
    <property type="molecule type" value="Genomic_DNA"/>
</dbReference>
<accession>A0A9Q9DDB7</accession>
<comment type="similarity">
    <text evidence="1">Belongs to the LysR transcriptional regulatory family.</text>
</comment>
<evidence type="ECO:0000256" key="3">
    <source>
        <dbReference type="ARBA" id="ARBA00023125"/>
    </source>
</evidence>
<dbReference type="InterPro" id="IPR000847">
    <property type="entry name" value="LysR_HTH_N"/>
</dbReference>
<keyword evidence="4" id="KW-0804">Transcription</keyword>
<dbReference type="RefSeq" id="WP_060521144.1">
    <property type="nucleotide sequence ID" value="NZ_CAXURO020000002.1"/>
</dbReference>
<dbReference type="InterPro" id="IPR036388">
    <property type="entry name" value="WH-like_DNA-bd_sf"/>
</dbReference>
<feature type="domain" description="HTH lysR-type" evidence="5">
    <location>
        <begin position="7"/>
        <end position="64"/>
    </location>
</feature>
<dbReference type="InterPro" id="IPR036390">
    <property type="entry name" value="WH_DNA-bd_sf"/>
</dbReference>
<evidence type="ECO:0000256" key="2">
    <source>
        <dbReference type="ARBA" id="ARBA00023015"/>
    </source>
</evidence>
<sequence length="305" mass="33121">MHSHHRIDWEDLRFVLAVAEANSLAAAARALGVNHTTVLRRVGSFEQKLGVRLFDRLPSGYMLTAGGEELLAVARQMAETVTELERRLTGQDLRLEGSLRITTTDTLMASILPSILADFRQRHPGVLLEVSTSNALANLSHRDADVAIRPAVDSPDALVGRRIAKVAFAVYAAPSYLDVRELTADTLNIAREHWIGLGDALASTSVARWMRATLVAPAVLRCDSLVTAREAAKAGIGLAALPCYLGDTTPGLIRIGAPVADMTRELWLLTHEDLRRTARVSAFTEFVGQALAKHRPLLEGNKPST</sequence>
<evidence type="ECO:0000313" key="6">
    <source>
        <dbReference type="EMBL" id="USJ26857.1"/>
    </source>
</evidence>
<geneLocation type="plasmid" evidence="6 7">
    <name>pA</name>
</geneLocation>
<dbReference type="Proteomes" id="UP001055460">
    <property type="component" value="Plasmid pA"/>
</dbReference>
<keyword evidence="3" id="KW-0238">DNA-binding</keyword>
<dbReference type="InterPro" id="IPR058163">
    <property type="entry name" value="LysR-type_TF_proteobact-type"/>
</dbReference>
<dbReference type="InterPro" id="IPR005119">
    <property type="entry name" value="LysR_subst-bd"/>
</dbReference>
<proteinExistence type="inferred from homology"/>
<organism evidence="6 7">
    <name type="scientific">Ensifer adhaerens</name>
    <name type="common">Sinorhizobium morelense</name>
    <dbReference type="NCBI Taxonomy" id="106592"/>
    <lineage>
        <taxon>Bacteria</taxon>
        <taxon>Pseudomonadati</taxon>
        <taxon>Pseudomonadota</taxon>
        <taxon>Alphaproteobacteria</taxon>
        <taxon>Hyphomicrobiales</taxon>
        <taxon>Rhizobiaceae</taxon>
        <taxon>Sinorhizobium/Ensifer group</taxon>
        <taxon>Ensifer</taxon>
    </lineage>
</organism>
<dbReference type="PANTHER" id="PTHR30537">
    <property type="entry name" value="HTH-TYPE TRANSCRIPTIONAL REGULATOR"/>
    <property type="match status" value="1"/>
</dbReference>
<name>A0A9Q9DDB7_ENSAD</name>
<gene>
    <name evidence="6" type="ORF">NE863_23285</name>
</gene>
<evidence type="ECO:0000259" key="5">
    <source>
        <dbReference type="PROSITE" id="PS50931"/>
    </source>
</evidence>
<dbReference type="Pfam" id="PF03466">
    <property type="entry name" value="LysR_substrate"/>
    <property type="match status" value="1"/>
</dbReference>
<evidence type="ECO:0000313" key="7">
    <source>
        <dbReference type="Proteomes" id="UP001055460"/>
    </source>
</evidence>